<comment type="caution">
    <text evidence="2">The sequence shown here is derived from an EMBL/GenBank/DDBJ whole genome shotgun (WGS) entry which is preliminary data.</text>
</comment>
<keyword evidence="3" id="KW-1185">Reference proteome</keyword>
<accession>A0AAV9WM09</accession>
<evidence type="ECO:0000313" key="3">
    <source>
        <dbReference type="Proteomes" id="UP001370758"/>
    </source>
</evidence>
<proteinExistence type="predicted"/>
<dbReference type="EMBL" id="JAVHJL010000002">
    <property type="protein sequence ID" value="KAK6509837.1"/>
    <property type="molecule type" value="Genomic_DNA"/>
</dbReference>
<evidence type="ECO:0000259" key="1">
    <source>
        <dbReference type="SMART" id="SM00256"/>
    </source>
</evidence>
<dbReference type="Pfam" id="PF00646">
    <property type="entry name" value="F-box"/>
    <property type="match status" value="1"/>
</dbReference>
<dbReference type="InterPro" id="IPR001810">
    <property type="entry name" value="F-box_dom"/>
</dbReference>
<dbReference type="AlphaFoldDB" id="A0AAV9WM09"/>
<dbReference type="Proteomes" id="UP001370758">
    <property type="component" value="Unassembled WGS sequence"/>
</dbReference>
<dbReference type="InterPro" id="IPR036047">
    <property type="entry name" value="F-box-like_dom_sf"/>
</dbReference>
<gene>
    <name evidence="2" type="ORF">TWF481_004566</name>
</gene>
<evidence type="ECO:0000313" key="2">
    <source>
        <dbReference type="EMBL" id="KAK6509837.1"/>
    </source>
</evidence>
<feature type="domain" description="F-box" evidence="1">
    <location>
        <begin position="23"/>
        <end position="63"/>
    </location>
</feature>
<dbReference type="SUPFAM" id="SSF81383">
    <property type="entry name" value="F-box domain"/>
    <property type="match status" value="1"/>
</dbReference>
<organism evidence="2 3">
    <name type="scientific">Arthrobotrys musiformis</name>
    <dbReference type="NCBI Taxonomy" id="47236"/>
    <lineage>
        <taxon>Eukaryota</taxon>
        <taxon>Fungi</taxon>
        <taxon>Dikarya</taxon>
        <taxon>Ascomycota</taxon>
        <taxon>Pezizomycotina</taxon>
        <taxon>Orbiliomycetes</taxon>
        <taxon>Orbiliales</taxon>
        <taxon>Orbiliaceae</taxon>
        <taxon>Arthrobotrys</taxon>
    </lineage>
</organism>
<reference evidence="2 3" key="1">
    <citation type="submission" date="2023-08" db="EMBL/GenBank/DDBJ databases">
        <authorList>
            <person name="Palmer J.M."/>
        </authorList>
    </citation>
    <scope>NUCLEOTIDE SEQUENCE [LARGE SCALE GENOMIC DNA]</scope>
    <source>
        <strain evidence="2 3">TWF481</strain>
    </source>
</reference>
<dbReference type="SMART" id="SM00256">
    <property type="entry name" value="FBOX"/>
    <property type="match status" value="1"/>
</dbReference>
<protein>
    <recommendedName>
        <fullName evidence="1">F-box domain-containing protein</fullName>
    </recommendedName>
</protein>
<sequence length="334" mass="38165">MDADITTDPPILSREEPSLFLDFPPEIHFNILECADVSQYPTLRLVCSKWNNFIENTLPLGRYVPANIEFKPPPPDATVEGAEELHLCTDPSLWLMHRGVLIFSKFRMDPRPLGLKRIMDGVDIVNSPVTKKIWELKAGEEATGTPLAITNEFVAFDRVELTEKLDQKPPGLFCGDKDISRYLSDPVYVLNPSHPQYKNYKGLVKILQNWRFVPRPQATNSPSMPGDTVRGWIESFLDRYDWGEFDKDLEKVGPTEAGTMVSSVEVEMKVVGPDHGYWKPSKPSEEKEMVKEHQLEIFANFHNIGCRFQSAGRWKFAGRDSPTGFTFMMERKRN</sequence>
<name>A0AAV9WM09_9PEZI</name>